<dbReference type="STRING" id="224324.aq_1530"/>
<dbReference type="Proteomes" id="UP000000798">
    <property type="component" value="Chromosome"/>
</dbReference>
<dbReference type="RefSeq" id="WP_010880992.1">
    <property type="nucleotide sequence ID" value="NC_000918.1"/>
</dbReference>
<dbReference type="PANTHER" id="PTHR30188">
    <property type="entry name" value="ABC TRANSPORTER PERMEASE PROTEIN-RELATED"/>
    <property type="match status" value="1"/>
</dbReference>
<dbReference type="eggNOG" id="COG0767">
    <property type="taxonomic scope" value="Bacteria"/>
</dbReference>
<comment type="similarity">
    <text evidence="1">Belongs to the MlaE permease family.</text>
</comment>
<evidence type="ECO:0000313" key="3">
    <source>
        <dbReference type="Proteomes" id="UP000000798"/>
    </source>
</evidence>
<organism evidence="2 3">
    <name type="scientific">Aquifex aeolicus (strain VF5)</name>
    <dbReference type="NCBI Taxonomy" id="224324"/>
    <lineage>
        <taxon>Bacteria</taxon>
        <taxon>Pseudomonadati</taxon>
        <taxon>Aquificota</taxon>
        <taxon>Aquificia</taxon>
        <taxon>Aquificales</taxon>
        <taxon>Aquificaceae</taxon>
        <taxon>Aquifex</taxon>
    </lineage>
</organism>
<feature type="transmembrane region" description="Helical" evidence="1">
    <location>
        <begin position="127"/>
        <end position="150"/>
    </location>
</feature>
<dbReference type="GO" id="GO:0005548">
    <property type="term" value="F:phospholipid transporter activity"/>
    <property type="evidence" value="ECO:0000318"/>
    <property type="project" value="GO_Central"/>
</dbReference>
<feature type="transmembrane region" description="Helical" evidence="1">
    <location>
        <begin position="313"/>
        <end position="336"/>
    </location>
</feature>
<feature type="transmembrane region" description="Helical" evidence="1">
    <location>
        <begin position="213"/>
        <end position="233"/>
    </location>
</feature>
<dbReference type="EMBL" id="AE000657">
    <property type="protein sequence ID" value="AAC07457.1"/>
    <property type="molecule type" value="Genomic_DNA"/>
</dbReference>
<evidence type="ECO:0000313" key="2">
    <source>
        <dbReference type="EMBL" id="AAC07457.1"/>
    </source>
</evidence>
<dbReference type="OrthoDB" id="9805022at2"/>
<dbReference type="AlphaFoldDB" id="O67489"/>
<evidence type="ECO:0000256" key="1">
    <source>
        <dbReference type="RuleBase" id="RU362044"/>
    </source>
</evidence>
<dbReference type="PIR" id="G70432">
    <property type="entry name" value="G70432"/>
</dbReference>
<gene>
    <name evidence="2" type="ordered locus">aq_1530</name>
</gene>
<dbReference type="GO" id="GO:0005886">
    <property type="term" value="C:plasma membrane"/>
    <property type="evidence" value="ECO:0000318"/>
    <property type="project" value="GO_Central"/>
</dbReference>
<name>O67489_AQUAE</name>
<reference evidence="2 3" key="1">
    <citation type="journal article" date="1998" name="Nature">
        <title>The complete genome of the hyperthermophilic bacterium Aquifex aeolicus.</title>
        <authorList>
            <person name="Deckert G."/>
            <person name="Warren P.V."/>
            <person name="Gaasterland T."/>
            <person name="Young W.G."/>
            <person name="Lenox A.L."/>
            <person name="Graham D.E."/>
            <person name="Overbeek R."/>
            <person name="Snead M.A."/>
            <person name="Keller M."/>
            <person name="Aujay M."/>
            <person name="Huber R."/>
            <person name="Feldman R.A."/>
            <person name="Short J.M."/>
            <person name="Olson G.J."/>
            <person name="Swanson R.V."/>
        </authorList>
    </citation>
    <scope>NUCLEOTIDE SEQUENCE [LARGE SCALE GENOMIC DNA]</scope>
    <source>
        <strain evidence="2 3">VF5</strain>
    </source>
</reference>
<dbReference type="InParanoid" id="O67489"/>
<feature type="transmembrane region" description="Helical" evidence="1">
    <location>
        <begin position="280"/>
        <end position="301"/>
    </location>
</feature>
<dbReference type="EnsemblBacteria" id="AAC07457">
    <property type="protein sequence ID" value="AAC07457"/>
    <property type="gene ID" value="aq_1530"/>
</dbReference>
<dbReference type="GO" id="GO:0043190">
    <property type="term" value="C:ATP-binding cassette (ABC) transporter complex"/>
    <property type="evidence" value="ECO:0007669"/>
    <property type="project" value="InterPro"/>
</dbReference>
<keyword evidence="1" id="KW-0472">Membrane</keyword>
<dbReference type="Pfam" id="PF02405">
    <property type="entry name" value="MlaE"/>
    <property type="match status" value="1"/>
</dbReference>
<protein>
    <recommendedName>
        <fullName evidence="4">ABC transporter permease</fullName>
    </recommendedName>
</protein>
<evidence type="ECO:0008006" key="4">
    <source>
        <dbReference type="Google" id="ProtNLM"/>
    </source>
</evidence>
<dbReference type="HOGENOM" id="CLU_045686_0_0_0"/>
<dbReference type="KEGG" id="aae:aq_1530"/>
<dbReference type="PANTHER" id="PTHR30188:SF3">
    <property type="entry name" value="ABC TRANSPORTER PERMEASE"/>
    <property type="match status" value="1"/>
</dbReference>
<dbReference type="GO" id="GO:0015914">
    <property type="term" value="P:phospholipid transport"/>
    <property type="evidence" value="ECO:0000318"/>
    <property type="project" value="GO_Central"/>
</dbReference>
<dbReference type="InterPro" id="IPR003453">
    <property type="entry name" value="ABC_MlaE_roteobac"/>
</dbReference>
<proteinExistence type="inferred from homology"/>
<sequence length="340" mass="37127">MIKVEGKVLKVEGELTAENIKSLKIPKNIEKIDLSDLKKLDTFGATFLALLIKENNIPLERVEGGEKHVELIKLVLDNLKLPKEIPEKKVSFSLKNLFSFPEFLGLFLIHSFKYIKQFEFSAFFKELQTSGLGSVLILVSLSFLIGVVIAYQSAVQLRAFGAGIFIVDLVGISTFRELAPLLTGIILAGRVSSGYTANVGLRKINEEIDALRVMGLSPVVLLVLPRVLASLIYTPLLTSLSAVAMLLGGAIIAQVFLGIGVEEFFKKLPEAVAKEDLFAGYVKTPFFGVAIALNGVYYGFLTDPKPESLGYSVMRSVVTGISVIILLDAVFSIIFLRLGI</sequence>
<dbReference type="PATRIC" id="fig|224324.8.peg.1189"/>
<keyword evidence="1" id="KW-1133">Transmembrane helix</keyword>
<dbReference type="NCBIfam" id="TIGR00056">
    <property type="entry name" value="MlaE family lipid ABC transporter permease subunit"/>
    <property type="match status" value="1"/>
</dbReference>
<keyword evidence="1" id="KW-0812">Transmembrane</keyword>
<feature type="transmembrane region" description="Helical" evidence="1">
    <location>
        <begin position="239"/>
        <end position="259"/>
    </location>
</feature>
<keyword evidence="3" id="KW-1185">Reference proteome</keyword>
<dbReference type="InterPro" id="IPR030802">
    <property type="entry name" value="Permease_MalE"/>
</dbReference>
<accession>O67489</accession>